<feature type="domain" description="Sensor histidine kinase NatK-like C-terminal" evidence="2">
    <location>
        <begin position="335"/>
        <end position="433"/>
    </location>
</feature>
<reference evidence="3 4" key="1">
    <citation type="submission" date="2019-08" db="EMBL/GenBank/DDBJ databases">
        <title>In-depth cultivation of the pig gut microbiome towards novel bacterial diversity and tailored functional studies.</title>
        <authorList>
            <person name="Wylensek D."/>
            <person name="Hitch T.C.A."/>
            <person name="Clavel T."/>
        </authorList>
    </citation>
    <scope>NUCLEOTIDE SEQUENCE [LARGE SCALE GENOMIC DNA]</scope>
    <source>
        <strain evidence="3 4">BL-389-WT-3D</strain>
    </source>
</reference>
<keyword evidence="1" id="KW-1133">Transmembrane helix</keyword>
<feature type="transmembrane region" description="Helical" evidence="1">
    <location>
        <begin position="6"/>
        <end position="29"/>
    </location>
</feature>
<gene>
    <name evidence="3" type="ORF">FYJ37_17450</name>
</gene>
<comment type="caution">
    <text evidence="3">The sequence shown here is derived from an EMBL/GenBank/DDBJ whole genome shotgun (WGS) entry which is preliminary data.</text>
</comment>
<feature type="transmembrane region" description="Helical" evidence="1">
    <location>
        <begin position="94"/>
        <end position="115"/>
    </location>
</feature>
<feature type="transmembrane region" description="Helical" evidence="1">
    <location>
        <begin position="135"/>
        <end position="151"/>
    </location>
</feature>
<dbReference type="Proteomes" id="UP000462363">
    <property type="component" value="Unassembled WGS sequence"/>
</dbReference>
<dbReference type="AlphaFoldDB" id="A0A844FAW0"/>
<dbReference type="Gene3D" id="3.30.565.10">
    <property type="entry name" value="Histidine kinase-like ATPase, C-terminal domain"/>
    <property type="match status" value="1"/>
</dbReference>
<sequence>MNELILVGIQIVTSIWEVWMCYQLLLLTVIDEEYRTKKDKIIMWCAVTFVGLLLGLNRINSFFSSPTFVLMNIIFIIVCICLNRKKKVLCVSVIILYFTLVAILDMALAFISYDLLGKEFINGVYIYMTTWKREGVYFLSRSVICVGIYLLKKRVGNIHELAEKCKYFIWGVGVVLFVLLIKYQYVLGEMLSGDRKPRGISASLGLLITTIILVLLEIFVLKYRYMKQEKDAIFLREQLLEERYIEIMRTHQVIHDMRNHFLLLQKYEKEQQWEQLHQYLEVISEDLYEASTKVWSGNVIVDMILNSKKKYAEEKEIKVEIETEVIPRFPLDNREVISLFGNLLDNAIEACEKIRKIEKWIRIRMQKRHEVLSIQIENSIENDPKERSGEILSDKILQGVHGYGLKNVRQIVDKHKGIYSYQIKTNSFLTSIVMFDDENIS</sequence>
<name>A0A844FAW0_CLOSV</name>
<feature type="transmembrane region" description="Helical" evidence="1">
    <location>
        <begin position="199"/>
        <end position="221"/>
    </location>
</feature>
<evidence type="ECO:0000256" key="1">
    <source>
        <dbReference type="SAM" id="Phobius"/>
    </source>
</evidence>
<evidence type="ECO:0000259" key="2">
    <source>
        <dbReference type="Pfam" id="PF14501"/>
    </source>
</evidence>
<keyword evidence="1" id="KW-0812">Transmembrane</keyword>
<dbReference type="PANTHER" id="PTHR40448">
    <property type="entry name" value="TWO-COMPONENT SENSOR HISTIDINE KINASE"/>
    <property type="match status" value="1"/>
</dbReference>
<dbReference type="InterPro" id="IPR032834">
    <property type="entry name" value="NatK-like_C"/>
</dbReference>
<proteinExistence type="predicted"/>
<accession>A0A844FAW0</accession>
<dbReference type="PANTHER" id="PTHR40448:SF1">
    <property type="entry name" value="TWO-COMPONENT SENSOR HISTIDINE KINASE"/>
    <property type="match status" value="1"/>
</dbReference>
<dbReference type="InterPro" id="IPR036890">
    <property type="entry name" value="HATPase_C_sf"/>
</dbReference>
<dbReference type="RefSeq" id="WP_154322284.1">
    <property type="nucleotide sequence ID" value="NZ_CP045695.1"/>
</dbReference>
<dbReference type="Pfam" id="PF14501">
    <property type="entry name" value="HATPase_c_5"/>
    <property type="match status" value="1"/>
</dbReference>
<evidence type="ECO:0000313" key="4">
    <source>
        <dbReference type="Proteomes" id="UP000462363"/>
    </source>
</evidence>
<dbReference type="GO" id="GO:0042802">
    <property type="term" value="F:identical protein binding"/>
    <property type="evidence" value="ECO:0007669"/>
    <property type="project" value="TreeGrafter"/>
</dbReference>
<feature type="transmembrane region" description="Helical" evidence="1">
    <location>
        <begin position="167"/>
        <end position="187"/>
    </location>
</feature>
<protein>
    <submittedName>
        <fullName evidence="3">GHKL domain-containing protein</fullName>
    </submittedName>
</protein>
<organism evidence="3 4">
    <name type="scientific">Clostridium scindens (strain JCM 10418 / VPI 12708)</name>
    <dbReference type="NCBI Taxonomy" id="29347"/>
    <lineage>
        <taxon>Bacteria</taxon>
        <taxon>Bacillati</taxon>
        <taxon>Bacillota</taxon>
        <taxon>Clostridia</taxon>
        <taxon>Lachnospirales</taxon>
        <taxon>Lachnospiraceae</taxon>
    </lineage>
</organism>
<feature type="transmembrane region" description="Helical" evidence="1">
    <location>
        <begin position="41"/>
        <end position="59"/>
    </location>
</feature>
<dbReference type="SUPFAM" id="SSF55874">
    <property type="entry name" value="ATPase domain of HSP90 chaperone/DNA topoisomerase II/histidine kinase"/>
    <property type="match status" value="1"/>
</dbReference>
<dbReference type="EMBL" id="VUMB01000073">
    <property type="protein sequence ID" value="MSS42030.1"/>
    <property type="molecule type" value="Genomic_DNA"/>
</dbReference>
<dbReference type="CDD" id="cd16935">
    <property type="entry name" value="HATPase_AgrC-ComD-like"/>
    <property type="match status" value="1"/>
</dbReference>
<keyword evidence="1" id="KW-0472">Membrane</keyword>
<evidence type="ECO:0000313" key="3">
    <source>
        <dbReference type="EMBL" id="MSS42030.1"/>
    </source>
</evidence>
<feature type="transmembrane region" description="Helical" evidence="1">
    <location>
        <begin position="65"/>
        <end position="82"/>
    </location>
</feature>